<dbReference type="PANTHER" id="PTHR13593:SF103">
    <property type="entry name" value="RE10370P"/>
    <property type="match status" value="1"/>
</dbReference>
<dbReference type="Proteomes" id="UP001558652">
    <property type="component" value="Unassembled WGS sequence"/>
</dbReference>
<dbReference type="EMBL" id="JBFDAA010000006">
    <property type="protein sequence ID" value="KAL1131867.1"/>
    <property type="molecule type" value="Genomic_DNA"/>
</dbReference>
<dbReference type="Gene3D" id="3.20.20.190">
    <property type="entry name" value="Phosphatidylinositol (PI) phosphodiesterase"/>
    <property type="match status" value="1"/>
</dbReference>
<sequence>CSKPYIDVLVSPIVSRKEVRRLELSWKVEVVEPGDWVGLFLGEPRSLGSGKPLFWSYVNQTEGWIDTALQENRTLPDPHYFPRCTAYWAAYWHKNDTLPVAKSCLGTNPRWMEESQHIIKDLSLLDTFLPGTHDSGSFHLSFGPYRPNRYNKYVYTQDESIMEQLIHGARYLDLRISQKKGKWWLNHGVFRIHPLEYILMDIKEFLRHTKEIIVLDFHRFPKGKTPFHTEAKTPALHQDVSDLLIYGNNYG</sequence>
<dbReference type="InterPro" id="IPR051057">
    <property type="entry name" value="PI-PLC_domain"/>
</dbReference>
<dbReference type="SUPFAM" id="SSF51695">
    <property type="entry name" value="PLC-like phosphodiesterases"/>
    <property type="match status" value="1"/>
</dbReference>
<gene>
    <name evidence="1" type="ORF">AAG570_011478</name>
</gene>
<name>A0ABD0YKW8_9HEMI</name>
<comment type="caution">
    <text evidence="1">The sequence shown here is derived from an EMBL/GenBank/DDBJ whole genome shotgun (WGS) entry which is preliminary data.</text>
</comment>
<organism evidence="1 2">
    <name type="scientific">Ranatra chinensis</name>
    <dbReference type="NCBI Taxonomy" id="642074"/>
    <lineage>
        <taxon>Eukaryota</taxon>
        <taxon>Metazoa</taxon>
        <taxon>Ecdysozoa</taxon>
        <taxon>Arthropoda</taxon>
        <taxon>Hexapoda</taxon>
        <taxon>Insecta</taxon>
        <taxon>Pterygota</taxon>
        <taxon>Neoptera</taxon>
        <taxon>Paraneoptera</taxon>
        <taxon>Hemiptera</taxon>
        <taxon>Heteroptera</taxon>
        <taxon>Panheteroptera</taxon>
        <taxon>Nepomorpha</taxon>
        <taxon>Nepidae</taxon>
        <taxon>Ranatrinae</taxon>
        <taxon>Ranatra</taxon>
    </lineage>
</organism>
<feature type="non-terminal residue" evidence="1">
    <location>
        <position position="1"/>
    </location>
</feature>
<dbReference type="InterPro" id="IPR017946">
    <property type="entry name" value="PLC-like_Pdiesterase_TIM-brl"/>
</dbReference>
<accession>A0ABD0YKW8</accession>
<protein>
    <recommendedName>
        <fullName evidence="3">Phosphatidylinositol-specific phospholipase C X domain-containing protein</fullName>
    </recommendedName>
</protein>
<reference evidence="1 2" key="1">
    <citation type="submission" date="2024-07" db="EMBL/GenBank/DDBJ databases">
        <title>Chromosome-level genome assembly of the water stick insect Ranatra chinensis (Heteroptera: Nepidae).</title>
        <authorList>
            <person name="Liu X."/>
        </authorList>
    </citation>
    <scope>NUCLEOTIDE SEQUENCE [LARGE SCALE GENOMIC DNA]</scope>
    <source>
        <strain evidence="1">Cailab_2021Rc</strain>
        <tissue evidence="1">Muscle</tissue>
    </source>
</reference>
<proteinExistence type="predicted"/>
<evidence type="ECO:0000313" key="2">
    <source>
        <dbReference type="Proteomes" id="UP001558652"/>
    </source>
</evidence>
<evidence type="ECO:0000313" key="1">
    <source>
        <dbReference type="EMBL" id="KAL1131867.1"/>
    </source>
</evidence>
<dbReference type="AlphaFoldDB" id="A0ABD0YKW8"/>
<keyword evidence="2" id="KW-1185">Reference proteome</keyword>
<dbReference type="PANTHER" id="PTHR13593">
    <property type="match status" value="1"/>
</dbReference>
<evidence type="ECO:0008006" key="3">
    <source>
        <dbReference type="Google" id="ProtNLM"/>
    </source>
</evidence>